<feature type="compositionally biased region" description="Low complexity" evidence="3">
    <location>
        <begin position="114"/>
        <end position="128"/>
    </location>
</feature>
<evidence type="ECO:0000313" key="9">
    <source>
        <dbReference type="Proteomes" id="UP000503462"/>
    </source>
</evidence>
<feature type="compositionally biased region" description="Basic and acidic residues" evidence="3">
    <location>
        <begin position="322"/>
        <end position="335"/>
    </location>
</feature>
<dbReference type="PROSITE" id="PS51513">
    <property type="entry name" value="FFD"/>
    <property type="match status" value="1"/>
</dbReference>
<dbReference type="SUPFAM" id="SSF50182">
    <property type="entry name" value="Sm-like ribonucleoproteins"/>
    <property type="match status" value="1"/>
</dbReference>
<organism evidence="8 9">
    <name type="scientific">Peltaster fructicola</name>
    <dbReference type="NCBI Taxonomy" id="286661"/>
    <lineage>
        <taxon>Eukaryota</taxon>
        <taxon>Fungi</taxon>
        <taxon>Dikarya</taxon>
        <taxon>Ascomycota</taxon>
        <taxon>Pezizomycotina</taxon>
        <taxon>Dothideomycetes</taxon>
        <taxon>Dothideomycetes incertae sedis</taxon>
        <taxon>Peltaster</taxon>
    </lineage>
</organism>
<evidence type="ECO:0000259" key="5">
    <source>
        <dbReference type="PROSITE" id="PS51513"/>
    </source>
</evidence>
<feature type="compositionally biased region" description="Gly residues" evidence="3">
    <location>
        <begin position="489"/>
        <end position="498"/>
    </location>
</feature>
<evidence type="ECO:0008006" key="10">
    <source>
        <dbReference type="Google" id="ProtNLM"/>
    </source>
</evidence>
<evidence type="ECO:0000256" key="1">
    <source>
        <dbReference type="PROSITE-ProRule" id="PRU00846"/>
    </source>
</evidence>
<dbReference type="GO" id="GO:0003729">
    <property type="term" value="F:mRNA binding"/>
    <property type="evidence" value="ECO:0007669"/>
    <property type="project" value="TreeGrafter"/>
</dbReference>
<feature type="domain" description="Sm" evidence="7">
    <location>
        <begin position="1"/>
        <end position="79"/>
    </location>
</feature>
<dbReference type="InterPro" id="IPR025609">
    <property type="entry name" value="Lsm14-like_N"/>
</dbReference>
<accession>A0A6H0Y4W1</accession>
<dbReference type="SMART" id="SM01271">
    <property type="entry name" value="LSM14"/>
    <property type="match status" value="1"/>
</dbReference>
<proteinExistence type="predicted"/>
<evidence type="ECO:0000256" key="3">
    <source>
        <dbReference type="SAM" id="MobiDB-lite"/>
    </source>
</evidence>
<dbReference type="Gene3D" id="2.30.30.100">
    <property type="match status" value="1"/>
</dbReference>
<dbReference type="GO" id="GO:0033962">
    <property type="term" value="P:P-body assembly"/>
    <property type="evidence" value="ECO:0007669"/>
    <property type="project" value="TreeGrafter"/>
</dbReference>
<feature type="compositionally biased region" description="Low complexity" evidence="3">
    <location>
        <begin position="247"/>
        <end position="265"/>
    </location>
</feature>
<dbReference type="InterPro" id="IPR025768">
    <property type="entry name" value="TFG_box"/>
</dbReference>
<dbReference type="InterPro" id="IPR047575">
    <property type="entry name" value="Sm"/>
</dbReference>
<feature type="short sequence motif" description="FFD box" evidence="1">
    <location>
        <begin position="417"/>
        <end position="433"/>
    </location>
</feature>
<dbReference type="InterPro" id="IPR019050">
    <property type="entry name" value="FDF_dom"/>
</dbReference>
<feature type="domain" description="TFG box profile" evidence="6">
    <location>
        <begin position="443"/>
        <end position="463"/>
    </location>
</feature>
<feature type="compositionally biased region" description="Basic and acidic residues" evidence="3">
    <location>
        <begin position="445"/>
        <end position="455"/>
    </location>
</feature>
<dbReference type="PROSITE" id="PS52002">
    <property type="entry name" value="SM"/>
    <property type="match status" value="1"/>
</dbReference>
<gene>
    <name evidence="8" type="ORF">AMS68_007571</name>
</gene>
<feature type="compositionally biased region" description="Low complexity" evidence="3">
    <location>
        <begin position="148"/>
        <end position="161"/>
    </location>
</feature>
<dbReference type="PROSITE" id="PS51512">
    <property type="entry name" value="DFDF"/>
    <property type="match status" value="1"/>
</dbReference>
<protein>
    <recommendedName>
        <fullName evidence="10">DFDF domain-containing protein</fullName>
    </recommendedName>
</protein>
<dbReference type="SMART" id="SM01199">
    <property type="entry name" value="FDF"/>
    <property type="match status" value="1"/>
</dbReference>
<feature type="short sequence motif" description="TFG box" evidence="2">
    <location>
        <begin position="443"/>
        <end position="463"/>
    </location>
</feature>
<evidence type="ECO:0000259" key="7">
    <source>
        <dbReference type="PROSITE" id="PS52002"/>
    </source>
</evidence>
<dbReference type="InterPro" id="IPR010920">
    <property type="entry name" value="LSM_dom_sf"/>
</dbReference>
<dbReference type="InterPro" id="IPR025762">
    <property type="entry name" value="DFDF"/>
</dbReference>
<dbReference type="GO" id="GO:0034063">
    <property type="term" value="P:stress granule assembly"/>
    <property type="evidence" value="ECO:0007669"/>
    <property type="project" value="TreeGrafter"/>
</dbReference>
<dbReference type="OrthoDB" id="21539at2759"/>
<evidence type="ECO:0000313" key="8">
    <source>
        <dbReference type="EMBL" id="QIX02054.1"/>
    </source>
</evidence>
<dbReference type="PANTHER" id="PTHR13586">
    <property type="entry name" value="SCD6 PROTEIN-RELATED"/>
    <property type="match status" value="1"/>
</dbReference>
<feature type="region of interest" description="Disordered" evidence="3">
    <location>
        <begin position="383"/>
        <end position="504"/>
    </location>
</feature>
<dbReference type="Proteomes" id="UP000503462">
    <property type="component" value="Chromosome 5"/>
</dbReference>
<reference evidence="8 9" key="1">
    <citation type="journal article" date="2016" name="Sci. Rep.">
        <title>Peltaster fructicola genome reveals evolution from an invasive phytopathogen to an ectophytic parasite.</title>
        <authorList>
            <person name="Xu C."/>
            <person name="Chen H."/>
            <person name="Gleason M.L."/>
            <person name="Xu J.R."/>
            <person name="Liu H."/>
            <person name="Zhang R."/>
            <person name="Sun G."/>
        </authorList>
    </citation>
    <scope>NUCLEOTIDE SEQUENCE [LARGE SCALE GENOMIC DNA]</scope>
    <source>
        <strain evidence="8 9">LNHT1506</strain>
    </source>
</reference>
<dbReference type="CDD" id="cd01736">
    <property type="entry name" value="LSm14_N"/>
    <property type="match status" value="1"/>
</dbReference>
<dbReference type="Pfam" id="PF12701">
    <property type="entry name" value="LSM14"/>
    <property type="match status" value="1"/>
</dbReference>
<dbReference type="PROSITE" id="PS51536">
    <property type="entry name" value="TFG"/>
    <property type="match status" value="1"/>
</dbReference>
<feature type="domain" description="FFD box profile" evidence="5">
    <location>
        <begin position="417"/>
        <end position="433"/>
    </location>
</feature>
<feature type="compositionally biased region" description="Pro residues" evidence="3">
    <location>
        <begin position="129"/>
        <end position="139"/>
    </location>
</feature>
<dbReference type="EMBL" id="CP051143">
    <property type="protein sequence ID" value="QIX02054.1"/>
    <property type="molecule type" value="Genomic_DNA"/>
</dbReference>
<dbReference type="PANTHER" id="PTHR13586:SF0">
    <property type="entry name" value="TRAILER HITCH, ISOFORM H"/>
    <property type="match status" value="1"/>
</dbReference>
<feature type="region of interest" description="Disordered" evidence="3">
    <location>
        <begin position="77"/>
        <end position="298"/>
    </location>
</feature>
<evidence type="ECO:0000259" key="4">
    <source>
        <dbReference type="PROSITE" id="PS51512"/>
    </source>
</evidence>
<evidence type="ECO:0000256" key="2">
    <source>
        <dbReference type="PROSITE-ProRule" id="PRU00869"/>
    </source>
</evidence>
<dbReference type="AlphaFoldDB" id="A0A6H0Y4W1"/>
<feature type="compositionally biased region" description="Basic residues" evidence="3">
    <location>
        <begin position="470"/>
        <end position="480"/>
    </location>
</feature>
<name>A0A6H0Y4W1_9PEZI</name>
<feature type="compositionally biased region" description="Low complexity" evidence="3">
    <location>
        <begin position="393"/>
        <end position="402"/>
    </location>
</feature>
<feature type="domain" description="DFDF" evidence="4">
    <location>
        <begin position="351"/>
        <end position="387"/>
    </location>
</feature>
<keyword evidence="9" id="KW-1185">Reference proteome</keyword>
<dbReference type="InterPro" id="IPR025761">
    <property type="entry name" value="FFD_box"/>
</dbReference>
<feature type="region of interest" description="Disordered" evidence="3">
    <location>
        <begin position="311"/>
        <end position="360"/>
    </location>
</feature>
<evidence type="ECO:0000259" key="6">
    <source>
        <dbReference type="PROSITE" id="PS51536"/>
    </source>
</evidence>
<feature type="compositionally biased region" description="Low complexity" evidence="3">
    <location>
        <begin position="341"/>
        <end position="355"/>
    </location>
</feature>
<sequence>MSEYIGSRIALISKSDIKYIGTLHEINSESSTVALENVRSHGTEGRRHGQEEVPPSDTVYEYIVFRGSDVKELSIVEAPKENKPPAAVPNDPAILGSARPPQYQQGPPQPPHNQFPAPHQYPPYDFQQGPPPQYPPPRFGGPGGPHGFPGQPGAVPGYNPGFGPPPPPNFPMGYGPPPGAFGQHPPPGQFSPAPQNPIAPPGQRPPQKQEVPPQRAQKPAEMSGTPAPAAVNSQAPPPQSNPKPSVAQSAATAAAIPEKPAAKKAPNNRVAVPLPTAKSTQKPAAQKEVPQTYADATQAATAAVAEAMAKLSTTAQPQSDLGFRDSQPRPQDGTRGRGRGRSTAAPRGARGGRAAVEVPKEDFDFAESNAKFNKQDLVKEAIASGSPLASPPANGENANAFENGEEDVIIPPKPAEKGYNKQTSFFDDISSDLKDRSASTAFDGRAMRRDERNKNVETFGQGSVDSGHRGGYRGRGRGRGRGQALYRGGLDGTRGGGNARPRGPADIAAALAASS</sequence>
<dbReference type="Pfam" id="PF09532">
    <property type="entry name" value="FDF"/>
    <property type="match status" value="1"/>
</dbReference>
<feature type="compositionally biased region" description="Pro residues" evidence="3">
    <location>
        <begin position="162"/>
        <end position="204"/>
    </location>
</feature>
<dbReference type="GO" id="GO:0000932">
    <property type="term" value="C:P-body"/>
    <property type="evidence" value="ECO:0007669"/>
    <property type="project" value="TreeGrafter"/>
</dbReference>